<accession>A0AAE0VYK9</accession>
<evidence type="ECO:0000313" key="3">
    <source>
        <dbReference type="Proteomes" id="UP001195483"/>
    </source>
</evidence>
<reference evidence="2" key="1">
    <citation type="journal article" date="2021" name="Genome Biol. Evol.">
        <title>A High-Quality Reference Genome for a Parasitic Bivalve with Doubly Uniparental Inheritance (Bivalvia: Unionida).</title>
        <authorList>
            <person name="Smith C.H."/>
        </authorList>
    </citation>
    <scope>NUCLEOTIDE SEQUENCE</scope>
    <source>
        <strain evidence="2">CHS0354</strain>
    </source>
</reference>
<reference evidence="2" key="2">
    <citation type="journal article" date="2021" name="Genome Biol. Evol.">
        <title>Developing a high-quality reference genome for a parasitic bivalve with doubly uniparental inheritance (Bivalvia: Unionida).</title>
        <authorList>
            <person name="Smith C.H."/>
        </authorList>
    </citation>
    <scope>NUCLEOTIDE SEQUENCE</scope>
    <source>
        <strain evidence="2">CHS0354</strain>
        <tissue evidence="2">Mantle</tissue>
    </source>
</reference>
<name>A0AAE0VYK9_9BIVA</name>
<proteinExistence type="predicted"/>
<evidence type="ECO:0000256" key="1">
    <source>
        <dbReference type="SAM" id="MobiDB-lite"/>
    </source>
</evidence>
<sequence>MHGERDRSSATQERLPIRSHEKLGVFSNKRSFRNKSHKSTQPQRIEDISLPELGHYQDLHLTTHALLLAELYETLRETPLNKHYLDTTHYYSDQGMNRTLYINQRHRVRVLDRYRCRNFDCVPTTCKG</sequence>
<dbReference type="EMBL" id="JAEAOA010000884">
    <property type="protein sequence ID" value="KAK3593745.1"/>
    <property type="molecule type" value="Genomic_DNA"/>
</dbReference>
<reference evidence="2" key="3">
    <citation type="submission" date="2023-05" db="EMBL/GenBank/DDBJ databases">
        <authorList>
            <person name="Smith C.H."/>
        </authorList>
    </citation>
    <scope>NUCLEOTIDE SEQUENCE</scope>
    <source>
        <strain evidence="2">CHS0354</strain>
        <tissue evidence="2">Mantle</tissue>
    </source>
</reference>
<evidence type="ECO:0000313" key="2">
    <source>
        <dbReference type="EMBL" id="KAK3593745.1"/>
    </source>
</evidence>
<keyword evidence="3" id="KW-1185">Reference proteome</keyword>
<protein>
    <submittedName>
        <fullName evidence="2">Uncharacterized protein</fullName>
    </submittedName>
</protein>
<dbReference type="AlphaFoldDB" id="A0AAE0VYK9"/>
<gene>
    <name evidence="2" type="ORF">CHS0354_014275</name>
</gene>
<feature type="region of interest" description="Disordered" evidence="1">
    <location>
        <begin position="1"/>
        <end position="46"/>
    </location>
</feature>
<comment type="caution">
    <text evidence="2">The sequence shown here is derived from an EMBL/GenBank/DDBJ whole genome shotgun (WGS) entry which is preliminary data.</text>
</comment>
<organism evidence="2 3">
    <name type="scientific">Potamilus streckersoni</name>
    <dbReference type="NCBI Taxonomy" id="2493646"/>
    <lineage>
        <taxon>Eukaryota</taxon>
        <taxon>Metazoa</taxon>
        <taxon>Spiralia</taxon>
        <taxon>Lophotrochozoa</taxon>
        <taxon>Mollusca</taxon>
        <taxon>Bivalvia</taxon>
        <taxon>Autobranchia</taxon>
        <taxon>Heteroconchia</taxon>
        <taxon>Palaeoheterodonta</taxon>
        <taxon>Unionida</taxon>
        <taxon>Unionoidea</taxon>
        <taxon>Unionidae</taxon>
        <taxon>Ambleminae</taxon>
        <taxon>Lampsilini</taxon>
        <taxon>Potamilus</taxon>
    </lineage>
</organism>
<dbReference type="Proteomes" id="UP001195483">
    <property type="component" value="Unassembled WGS sequence"/>
</dbReference>